<dbReference type="GO" id="GO:0003700">
    <property type="term" value="F:DNA-binding transcription factor activity"/>
    <property type="evidence" value="ECO:0007669"/>
    <property type="project" value="InterPro"/>
</dbReference>
<dbReference type="InterPro" id="IPR036390">
    <property type="entry name" value="WH_DNA-bd_sf"/>
</dbReference>
<protein>
    <submittedName>
        <fullName evidence="6">LysR family transcriptional regulator</fullName>
    </submittedName>
</protein>
<gene>
    <name evidence="6" type="ORF">A6J80_03520</name>
</gene>
<accession>A0A1V0GPE6</accession>
<dbReference type="KEGG" id="pye:A6J80_03520"/>
<evidence type="ECO:0000313" key="6">
    <source>
        <dbReference type="EMBL" id="ARC35569.1"/>
    </source>
</evidence>
<dbReference type="PROSITE" id="PS50931">
    <property type="entry name" value="HTH_LYSR"/>
    <property type="match status" value="1"/>
</dbReference>
<dbReference type="PANTHER" id="PTHR30346:SF0">
    <property type="entry name" value="HCA OPERON TRANSCRIPTIONAL ACTIVATOR HCAR"/>
    <property type="match status" value="1"/>
</dbReference>
<feature type="domain" description="HTH lysR-type" evidence="5">
    <location>
        <begin position="11"/>
        <end position="68"/>
    </location>
</feature>
<dbReference type="InterPro" id="IPR005119">
    <property type="entry name" value="LysR_subst-bd"/>
</dbReference>
<evidence type="ECO:0000256" key="4">
    <source>
        <dbReference type="ARBA" id="ARBA00023163"/>
    </source>
</evidence>
<dbReference type="PRINTS" id="PR00039">
    <property type="entry name" value="HTHLYSR"/>
</dbReference>
<dbReference type="InterPro" id="IPR000847">
    <property type="entry name" value="LysR_HTH_N"/>
</dbReference>
<keyword evidence="7" id="KW-1185">Reference proteome</keyword>
<dbReference type="CDD" id="cd08414">
    <property type="entry name" value="PBP2_LTTR_aromatics_like"/>
    <property type="match status" value="1"/>
</dbReference>
<dbReference type="GO" id="GO:0003677">
    <property type="term" value="F:DNA binding"/>
    <property type="evidence" value="ECO:0007669"/>
    <property type="project" value="UniProtKB-KW"/>
</dbReference>
<keyword evidence="3" id="KW-0238">DNA-binding</keyword>
<dbReference type="Pfam" id="PF03466">
    <property type="entry name" value="LysR_substrate"/>
    <property type="match status" value="1"/>
</dbReference>
<dbReference type="AlphaFoldDB" id="A0A1V0GPE6"/>
<keyword evidence="4" id="KW-0804">Transcription</keyword>
<dbReference type="SUPFAM" id="SSF46785">
    <property type="entry name" value="Winged helix' DNA-binding domain"/>
    <property type="match status" value="1"/>
</dbReference>
<evidence type="ECO:0000259" key="5">
    <source>
        <dbReference type="PROSITE" id="PS50931"/>
    </source>
</evidence>
<dbReference type="FunFam" id="1.10.10.10:FF:000001">
    <property type="entry name" value="LysR family transcriptional regulator"/>
    <property type="match status" value="1"/>
</dbReference>
<dbReference type="Pfam" id="PF00126">
    <property type="entry name" value="HTH_1"/>
    <property type="match status" value="1"/>
</dbReference>
<dbReference type="GO" id="GO:0032993">
    <property type="term" value="C:protein-DNA complex"/>
    <property type="evidence" value="ECO:0007669"/>
    <property type="project" value="TreeGrafter"/>
</dbReference>
<dbReference type="Proteomes" id="UP000191257">
    <property type="component" value="Chromosome"/>
</dbReference>
<dbReference type="SUPFAM" id="SSF53850">
    <property type="entry name" value="Periplasmic binding protein-like II"/>
    <property type="match status" value="1"/>
</dbReference>
<name>A0A1V0GPE6_9RHOB</name>
<reference evidence="6" key="1">
    <citation type="submission" date="2017-12" db="EMBL/GenBank/DDBJ databases">
        <title>FDA dAtabase for Regulatory Grade micrObial Sequences (FDA-ARGOS): Supporting development and validation of Infectious Disease Dx tests.</title>
        <authorList>
            <person name="Campos J."/>
            <person name="Goldberg B."/>
            <person name="Tallon L."/>
            <person name="Sadzewicz L."/>
            <person name="Sengamalay N."/>
            <person name="Ott S."/>
            <person name="Godinez A."/>
            <person name="Nagaraj S."/>
            <person name="Vyas G."/>
            <person name="Aluvathingal J."/>
            <person name="Nadendla S."/>
            <person name="Geyer C."/>
            <person name="Nandy P."/>
            <person name="Hobson J."/>
            <person name="Sichtig H."/>
        </authorList>
    </citation>
    <scope>NUCLEOTIDE SEQUENCE</scope>
    <source>
        <strain evidence="6">FDAARGOS_252</strain>
    </source>
</reference>
<dbReference type="RefSeq" id="WP_080620515.1">
    <property type="nucleotide sequence ID" value="NZ_CAWMZI010000001.1"/>
</dbReference>
<comment type="similarity">
    <text evidence="1">Belongs to the LysR transcriptional regulatory family.</text>
</comment>
<dbReference type="Gene3D" id="1.10.10.10">
    <property type="entry name" value="Winged helix-like DNA-binding domain superfamily/Winged helix DNA-binding domain"/>
    <property type="match status" value="1"/>
</dbReference>
<keyword evidence="2" id="KW-0805">Transcription regulation</keyword>
<organism evidence="6 7">
    <name type="scientific">Paracoccus yeei</name>
    <dbReference type="NCBI Taxonomy" id="147645"/>
    <lineage>
        <taxon>Bacteria</taxon>
        <taxon>Pseudomonadati</taxon>
        <taxon>Pseudomonadota</taxon>
        <taxon>Alphaproteobacteria</taxon>
        <taxon>Rhodobacterales</taxon>
        <taxon>Paracoccaceae</taxon>
        <taxon>Paracoccus</taxon>
    </lineage>
</organism>
<evidence type="ECO:0000256" key="1">
    <source>
        <dbReference type="ARBA" id="ARBA00009437"/>
    </source>
</evidence>
<evidence type="ECO:0000313" key="7">
    <source>
        <dbReference type="Proteomes" id="UP000191257"/>
    </source>
</evidence>
<dbReference type="STRING" id="147645.A6J80_03520"/>
<dbReference type="InterPro" id="IPR036388">
    <property type="entry name" value="WH-like_DNA-bd_sf"/>
</dbReference>
<dbReference type="EMBL" id="CP020442">
    <property type="protein sequence ID" value="ARC35569.1"/>
    <property type="molecule type" value="Genomic_DNA"/>
</dbReference>
<sequence length="327" mass="35764">MKETAKFPDSIELRHLRYFIAAAEHGSFRKAGSSLGLSQSAISRCIADLEDRMGASLFHRHAWGVSQTFAGQRFLHRARRAIKTIDEGAHEVAAAGRSEQGRVRIGIYSSIASGFLTKLLASYGRSHKDVRIELIDGDPAEHVAAIRQFRLDVAFLTGDREWPGCDRAPLWSERVFVVLPDLHPLAALDEVMWGDLADEPFIVSEAAPGQEIHDHLVRELADLGRHPEIQVQSVGRDNLLPLVAIGQGLTLVSEAMTVAALPGITYRPIAAEVLPFSAVWSPANDNPAFRRLLSMAKAASAKAMRLKQAASQIGASDVLLRSRDLSQ</sequence>
<dbReference type="Gene3D" id="3.40.190.10">
    <property type="entry name" value="Periplasmic binding protein-like II"/>
    <property type="match status" value="2"/>
</dbReference>
<proteinExistence type="inferred from homology"/>
<evidence type="ECO:0000256" key="3">
    <source>
        <dbReference type="ARBA" id="ARBA00023125"/>
    </source>
</evidence>
<dbReference type="PANTHER" id="PTHR30346">
    <property type="entry name" value="TRANSCRIPTIONAL DUAL REGULATOR HCAR-RELATED"/>
    <property type="match status" value="1"/>
</dbReference>
<evidence type="ECO:0000256" key="2">
    <source>
        <dbReference type="ARBA" id="ARBA00023015"/>
    </source>
</evidence>